<dbReference type="Proteomes" id="UP001499852">
    <property type="component" value="Unassembled WGS sequence"/>
</dbReference>
<evidence type="ECO:0000313" key="1">
    <source>
        <dbReference type="EMBL" id="GAA5145836.1"/>
    </source>
</evidence>
<accession>A0ABP9PFN4</accession>
<proteinExistence type="predicted"/>
<keyword evidence="2" id="KW-1185">Reference proteome</keyword>
<comment type="caution">
    <text evidence="1">The sequence shown here is derived from an EMBL/GenBank/DDBJ whole genome shotgun (WGS) entry which is preliminary data.</text>
</comment>
<reference evidence="2" key="1">
    <citation type="journal article" date="2019" name="Int. J. Syst. Evol. Microbiol.">
        <title>The Global Catalogue of Microorganisms (GCM) 10K type strain sequencing project: providing services to taxonomists for standard genome sequencing and annotation.</title>
        <authorList>
            <consortium name="The Broad Institute Genomics Platform"/>
            <consortium name="The Broad Institute Genome Sequencing Center for Infectious Disease"/>
            <person name="Wu L."/>
            <person name="Ma J."/>
        </authorList>
    </citation>
    <scope>NUCLEOTIDE SEQUENCE [LARGE SCALE GENOMIC DNA]</scope>
    <source>
        <strain evidence="2">JCM 18053</strain>
    </source>
</reference>
<organism evidence="1 2">
    <name type="scientific">Prosthecobacter algae</name>
    <dbReference type="NCBI Taxonomy" id="1144682"/>
    <lineage>
        <taxon>Bacteria</taxon>
        <taxon>Pseudomonadati</taxon>
        <taxon>Verrucomicrobiota</taxon>
        <taxon>Verrucomicrobiia</taxon>
        <taxon>Verrucomicrobiales</taxon>
        <taxon>Verrucomicrobiaceae</taxon>
        <taxon>Prosthecobacter</taxon>
    </lineage>
</organism>
<sequence>MRGFPPVQLFILGLVFALLAFPLAHMTTGYDLAPQAATAKAAPADGSAQVVKGGSDHPEGEHKHVEVQTLVRLRFAHRPLKVSLKEGNVDLAAKVDLAVSPVEFNTELEVSHEGNELMLSVTWPEGTPDTALTVELEPDGFDTRRETRWSSATTLDEVLTFTW</sequence>
<dbReference type="EMBL" id="BAABIA010000008">
    <property type="protein sequence ID" value="GAA5145836.1"/>
    <property type="molecule type" value="Genomic_DNA"/>
</dbReference>
<gene>
    <name evidence="1" type="ORF">GCM10023213_38000</name>
</gene>
<evidence type="ECO:0000313" key="2">
    <source>
        <dbReference type="Proteomes" id="UP001499852"/>
    </source>
</evidence>
<name>A0ABP9PFN4_9BACT</name>
<protein>
    <submittedName>
        <fullName evidence="1">Uncharacterized protein</fullName>
    </submittedName>
</protein>